<feature type="region of interest" description="Disordered" evidence="1">
    <location>
        <begin position="1291"/>
        <end position="1364"/>
    </location>
</feature>
<feature type="compositionally biased region" description="Basic and acidic residues" evidence="1">
    <location>
        <begin position="332"/>
        <end position="344"/>
    </location>
</feature>
<feature type="compositionally biased region" description="Basic residues" evidence="1">
    <location>
        <begin position="1323"/>
        <end position="1333"/>
    </location>
</feature>
<comment type="caution">
    <text evidence="2">The sequence shown here is derived from an EMBL/GenBank/DDBJ whole genome shotgun (WGS) entry which is preliminary data.</text>
</comment>
<feature type="region of interest" description="Disordered" evidence="1">
    <location>
        <begin position="1022"/>
        <end position="1061"/>
    </location>
</feature>
<evidence type="ECO:0000256" key="1">
    <source>
        <dbReference type="SAM" id="MobiDB-lite"/>
    </source>
</evidence>
<feature type="compositionally biased region" description="Polar residues" evidence="1">
    <location>
        <begin position="1597"/>
        <end position="1611"/>
    </location>
</feature>
<feature type="compositionally biased region" description="Basic and acidic residues" evidence="1">
    <location>
        <begin position="1150"/>
        <end position="1246"/>
    </location>
</feature>
<feature type="region of interest" description="Disordered" evidence="1">
    <location>
        <begin position="331"/>
        <end position="384"/>
    </location>
</feature>
<feature type="region of interest" description="Disordered" evidence="1">
    <location>
        <begin position="1125"/>
        <end position="1255"/>
    </location>
</feature>
<dbReference type="Proteomes" id="UP001281761">
    <property type="component" value="Unassembled WGS sequence"/>
</dbReference>
<name>A0ABQ9XX85_9EUKA</name>
<feature type="region of interest" description="Disordered" evidence="1">
    <location>
        <begin position="94"/>
        <end position="116"/>
    </location>
</feature>
<reference evidence="2 3" key="1">
    <citation type="journal article" date="2022" name="bioRxiv">
        <title>Genomics of Preaxostyla Flagellates Illuminates Evolutionary Transitions and the Path Towards Mitochondrial Loss.</title>
        <authorList>
            <person name="Novak L.V.F."/>
            <person name="Treitli S.C."/>
            <person name="Pyrih J."/>
            <person name="Halakuc P."/>
            <person name="Pipaliya S.V."/>
            <person name="Vacek V."/>
            <person name="Brzon O."/>
            <person name="Soukal P."/>
            <person name="Eme L."/>
            <person name="Dacks J.B."/>
            <person name="Karnkowska A."/>
            <person name="Elias M."/>
            <person name="Hampl V."/>
        </authorList>
    </citation>
    <scope>NUCLEOTIDE SEQUENCE [LARGE SCALE GENOMIC DNA]</scope>
    <source>
        <strain evidence="2">NAU3</strain>
        <tissue evidence="2">Gut</tissue>
    </source>
</reference>
<dbReference type="EMBL" id="JARBJD010000059">
    <property type="protein sequence ID" value="KAK2956103.1"/>
    <property type="molecule type" value="Genomic_DNA"/>
</dbReference>
<feature type="region of interest" description="Disordered" evidence="1">
    <location>
        <begin position="1381"/>
        <end position="1648"/>
    </location>
</feature>
<proteinExistence type="predicted"/>
<feature type="compositionally biased region" description="Basic and acidic residues" evidence="1">
    <location>
        <begin position="1307"/>
        <end position="1321"/>
    </location>
</feature>
<keyword evidence="3" id="KW-1185">Reference proteome</keyword>
<evidence type="ECO:0000313" key="2">
    <source>
        <dbReference type="EMBL" id="KAK2956103.1"/>
    </source>
</evidence>
<accession>A0ABQ9XX85</accession>
<feature type="compositionally biased region" description="Low complexity" evidence="1">
    <location>
        <begin position="1483"/>
        <end position="1513"/>
    </location>
</feature>
<protein>
    <submittedName>
        <fullName evidence="2">Uncharacterized protein</fullName>
    </submittedName>
</protein>
<feature type="compositionally biased region" description="Polar residues" evidence="1">
    <location>
        <begin position="1514"/>
        <end position="1525"/>
    </location>
</feature>
<feature type="compositionally biased region" description="Low complexity" evidence="1">
    <location>
        <begin position="1621"/>
        <end position="1640"/>
    </location>
</feature>
<sequence length="1648" mass="185433">MDSTDLTSFFQRHDSAVIRLRLSSLLINKPSKCFVSVRMCRQNTQPVEMTSELSSSSTSEPIFRWNSFDFLSSLEQTTSRHKLRLSVANIEPVNNISTHSPSTTTRDASTPSGQQNDFQIIPYSSTTFPLGTIFTILKSVPSLPVFAPSSADYLYAVQTIPDSLQLWLKGGVKGIQLSHKELNLASKLSNAYSAQNSRLVYALLNDPHMTPRTREIVKKMSYHSGITSIIPSNGFPQRSSYEITNSGTNLSDSAISQAWMTFGDIFADEQISGLFLLEFTLIKLFPSIIALPREISLLPQQSHSNHQLIPAYCPVKIHICFLWAEANGEIRNPIDPDKAEKPDALDTTTTDEAPNNNDTKEVEDNPPNPSSSVQETEKTSHVLPRRLHIQARTTDVKGEFFESREGDFEAAENVFRKGHVRLFQERAFFYQSTTLVSDRRAPLVISLVSREKKQVDQNINSDVTEITLDDIEEGRKEPTFITVDYPLLTAAFSIRQSSSVLDYGVRFVRLVDEFLGCSLFFTISITPLNRILRPFNSPMLEVNAQISTPLLTNESSMYPPLLVTRVTTNPLELWNYEHFTATKNFPDLPKLSVGYPDQSLPFICIPVKHTFDTNPKLHAYDQYVAKMKEIVSWIRKSGPIDYSSFWTDILNSDFIPDLSECVLPMYMHGEDVSPPVDAIQDFSQIIPSRTSSNNSSPQHPHPSRYHSARLPLPPPDLIEAHYALLLPPADKSVAGVDIITNDVWASMDFHTYIDAKDALSPDLCFVAQFFAPLIRQETRSELLHQGLISILEMEEEQETNDGKEKGDESAKKAAMVAAQEAEAARMEALQRLFTFTDLSIPTFLLCKAIAFHFLQDNKNPLVRETMISLRLRHSVVSNQAVPLCSLDINNYNPIQIACHLVPIKGYIERQADLDDGSFVLEDEIEDEFGETQLITVYTDVMEEVDLEPYVVVLVGEEEEDEGEEYGQLLGGFPKIGKNKVVSFDLLGLGVVEREEAVASIQEKVRAEIADKKENNGEEVFQMMKDGDPEDPGAEQEKHDSTQKDSDRKQQKRKGRDRTMGISEKFVADQTEVDEAEKEIEQEMMNDLAENIKVLADELPEMELSATEFDMTKLLDMTKMVMESSNETIQVNREQERLSRKGISVTDEEREAIREKVREREEKRKIEEEKRMEEQRLLEKSKQEIENQKKDAEKRKKEELVREREAKQIEELRQQEEKKKQLEEEQRQEEERRKEEERRREELELSTKDLPGAVPAAFPLVPQVPIASIPNPVIDELSAVSDQLWMAENLDEDDAEEVVAQNKKASKRISDNQGKWRDENRGFQKARSKHRRKGVTPAPSPPSTPSPPPLELTNTRAARKKPKGVFSRLSGNTFYLFQKLGIDKPERSQGNSLAPSLNTSARYSSTNTSKVSTPRNSKRRSPTTLDTDDDAPNTQSPSPLPSALSSQMSEDDLFAGPLRRQNPQHSNQKVYHPSPQSNQAFTVSSILSPQPSTSSLNADLSIPIPSSHSPDPNSFAKSSHQASPNTSSLLLQSVQSSSHPPQQSLLWSQTSTQSLISGLSPIPPLQPPSQTRPLVTISSGKKPPRPPKMRAGDDTHTTDTQTSRRGAQSTHQILEDDSLLFSNEPPLSLSQPPNNPSNMNLTVYSYDDD</sequence>
<organism evidence="2 3">
    <name type="scientific">Blattamonas nauphoetae</name>
    <dbReference type="NCBI Taxonomy" id="2049346"/>
    <lineage>
        <taxon>Eukaryota</taxon>
        <taxon>Metamonada</taxon>
        <taxon>Preaxostyla</taxon>
        <taxon>Oxymonadida</taxon>
        <taxon>Blattamonas</taxon>
    </lineage>
</organism>
<feature type="compositionally biased region" description="Low complexity" evidence="1">
    <location>
        <begin position="1526"/>
        <end position="1559"/>
    </location>
</feature>
<feature type="compositionally biased region" description="Polar residues" evidence="1">
    <location>
        <begin position="1387"/>
        <end position="1414"/>
    </location>
</feature>
<evidence type="ECO:0000313" key="3">
    <source>
        <dbReference type="Proteomes" id="UP001281761"/>
    </source>
</evidence>
<feature type="region of interest" description="Disordered" evidence="1">
    <location>
        <begin position="687"/>
        <end position="710"/>
    </location>
</feature>
<feature type="compositionally biased region" description="Polar residues" evidence="1">
    <location>
        <begin position="346"/>
        <end position="357"/>
    </location>
</feature>
<feature type="compositionally biased region" description="Pro residues" evidence="1">
    <location>
        <begin position="1337"/>
        <end position="1349"/>
    </location>
</feature>
<feature type="compositionally biased region" description="Basic and acidic residues" evidence="1">
    <location>
        <begin position="1034"/>
        <end position="1048"/>
    </location>
</feature>
<feature type="compositionally biased region" description="Polar residues" evidence="1">
    <location>
        <begin position="1460"/>
        <end position="1482"/>
    </location>
</feature>
<gene>
    <name evidence="2" type="ORF">BLNAU_8883</name>
</gene>